<evidence type="ECO:0008006" key="4">
    <source>
        <dbReference type="Google" id="ProtNLM"/>
    </source>
</evidence>
<evidence type="ECO:0000313" key="3">
    <source>
        <dbReference type="Proteomes" id="UP000326565"/>
    </source>
</evidence>
<dbReference type="InterPro" id="IPR007541">
    <property type="entry name" value="Uncharacterised_BSP"/>
</dbReference>
<dbReference type="Pfam" id="PF04450">
    <property type="entry name" value="BSP"/>
    <property type="match status" value="1"/>
</dbReference>
<sequence length="312" mass="34645">MRTSDIHTAIPQVTTTDDPNAKPTGTIEIPKPKLRLHVNDLRHSGCNTFLSLVPSLASTIDNALVAIIENLYTIPRSSPPRDPSKAPPIFTPSVSPTRSVTIFLRDIDGVAYTNGAELDDDHKEIHISLQYIHKALKLPNPRAEIVGVLTHELVHCYQHTAPRQAGDSAPRPPGGLIEGIADFVRLKAGFAPPHWKRPTSARERPEKWDQGYQHTAYFLEWLEDVHIGKGAIGMLNDRLLRVGYVGEGLQMEGEAPGTGSSAPLPSFWRDLFGSGIKQLWEDYGTYLDKPNKTNDAQRNDGNWEDEIINPFE</sequence>
<dbReference type="EMBL" id="ML732161">
    <property type="protein sequence ID" value="KAB8078145.1"/>
    <property type="molecule type" value="Genomic_DNA"/>
</dbReference>
<protein>
    <recommendedName>
        <fullName evidence="4">Peptidase of plants and bacteria-domain-containing protein</fullName>
    </recommendedName>
</protein>
<feature type="compositionally biased region" description="Acidic residues" evidence="1">
    <location>
        <begin position="302"/>
        <end position="312"/>
    </location>
</feature>
<dbReference type="OrthoDB" id="891726at2759"/>
<proteinExistence type="predicted"/>
<dbReference type="PANTHER" id="PTHR33321:SF12">
    <property type="entry name" value="PLANT BASIC SECRETORY PROTEIN (BSP) FAMILY PROTEIN"/>
    <property type="match status" value="1"/>
</dbReference>
<keyword evidence="3" id="KW-1185">Reference proteome</keyword>
<feature type="region of interest" description="Disordered" evidence="1">
    <location>
        <begin position="1"/>
        <end position="23"/>
    </location>
</feature>
<evidence type="ECO:0000256" key="1">
    <source>
        <dbReference type="SAM" id="MobiDB-lite"/>
    </source>
</evidence>
<gene>
    <name evidence="2" type="ORF">BDV29DRAFT_21063</name>
</gene>
<dbReference type="PANTHER" id="PTHR33321">
    <property type="match status" value="1"/>
</dbReference>
<organism evidence="2 3">
    <name type="scientific">Aspergillus leporis</name>
    <dbReference type="NCBI Taxonomy" id="41062"/>
    <lineage>
        <taxon>Eukaryota</taxon>
        <taxon>Fungi</taxon>
        <taxon>Dikarya</taxon>
        <taxon>Ascomycota</taxon>
        <taxon>Pezizomycotina</taxon>
        <taxon>Eurotiomycetes</taxon>
        <taxon>Eurotiomycetidae</taxon>
        <taxon>Eurotiales</taxon>
        <taxon>Aspergillaceae</taxon>
        <taxon>Aspergillus</taxon>
        <taxon>Aspergillus subgen. Circumdati</taxon>
    </lineage>
</organism>
<reference evidence="2 3" key="1">
    <citation type="submission" date="2019-04" db="EMBL/GenBank/DDBJ databases">
        <title>Friends and foes A comparative genomics study of 23 Aspergillus species from section Flavi.</title>
        <authorList>
            <consortium name="DOE Joint Genome Institute"/>
            <person name="Kjaerbolling I."/>
            <person name="Vesth T."/>
            <person name="Frisvad J.C."/>
            <person name="Nybo J.L."/>
            <person name="Theobald S."/>
            <person name="Kildgaard S."/>
            <person name="Isbrandt T."/>
            <person name="Kuo A."/>
            <person name="Sato A."/>
            <person name="Lyhne E.K."/>
            <person name="Kogle M.E."/>
            <person name="Wiebenga A."/>
            <person name="Kun R.S."/>
            <person name="Lubbers R.J."/>
            <person name="Makela M.R."/>
            <person name="Barry K."/>
            <person name="Chovatia M."/>
            <person name="Clum A."/>
            <person name="Daum C."/>
            <person name="Haridas S."/>
            <person name="He G."/>
            <person name="LaButti K."/>
            <person name="Lipzen A."/>
            <person name="Mondo S."/>
            <person name="Riley R."/>
            <person name="Salamov A."/>
            <person name="Simmons B.A."/>
            <person name="Magnuson J.K."/>
            <person name="Henrissat B."/>
            <person name="Mortensen U.H."/>
            <person name="Larsen T.O."/>
            <person name="Devries R.P."/>
            <person name="Grigoriev I.V."/>
            <person name="Machida M."/>
            <person name="Baker S.E."/>
            <person name="Andersen M.R."/>
        </authorList>
    </citation>
    <scope>NUCLEOTIDE SEQUENCE [LARGE SCALE GENOMIC DNA]</scope>
    <source>
        <strain evidence="2 3">CBS 151.66</strain>
    </source>
</reference>
<evidence type="ECO:0000313" key="2">
    <source>
        <dbReference type="EMBL" id="KAB8078145.1"/>
    </source>
</evidence>
<feature type="region of interest" description="Disordered" evidence="1">
    <location>
        <begin position="291"/>
        <end position="312"/>
    </location>
</feature>
<name>A0A5N5XDB6_9EURO</name>
<dbReference type="AlphaFoldDB" id="A0A5N5XDB6"/>
<dbReference type="Proteomes" id="UP000326565">
    <property type="component" value="Unassembled WGS sequence"/>
</dbReference>
<accession>A0A5N5XDB6</accession>